<keyword evidence="1" id="KW-1133">Transmembrane helix</keyword>
<keyword evidence="1" id="KW-0472">Membrane</keyword>
<name>A0A1S7SGN6_AGRTU</name>
<sequence>MGSFCCRVWVPPTPSIGDGYLLDTVAAIVVGGTALTGGVGGAQRTLLGVALITILSNGLNVSGVSTFTQEIVKGVVIVIAVLTTIDRVSLQDIVK</sequence>
<protein>
    <submittedName>
        <fullName evidence="2">ABC transporter permease (Ribose)</fullName>
    </submittedName>
</protein>
<dbReference type="Proteomes" id="UP000191897">
    <property type="component" value="Unassembled WGS sequence"/>
</dbReference>
<dbReference type="AlphaFoldDB" id="A0A1S7SGN6"/>
<reference evidence="2 3" key="1">
    <citation type="submission" date="2016-01" db="EMBL/GenBank/DDBJ databases">
        <authorList>
            <person name="Oliw E.H."/>
        </authorList>
    </citation>
    <scope>NUCLEOTIDE SEQUENCE [LARGE SCALE GENOMIC DNA]</scope>
    <source>
        <strain evidence="2 3">Kerr 14</strain>
    </source>
</reference>
<gene>
    <name evidence="2" type="ORF">AGR4C_pc30154</name>
</gene>
<evidence type="ECO:0000313" key="3">
    <source>
        <dbReference type="Proteomes" id="UP000191897"/>
    </source>
</evidence>
<dbReference type="GO" id="GO:0005886">
    <property type="term" value="C:plasma membrane"/>
    <property type="evidence" value="ECO:0007669"/>
    <property type="project" value="TreeGrafter"/>
</dbReference>
<dbReference type="PANTHER" id="PTHR32196:SF72">
    <property type="entry name" value="RIBOSE IMPORT PERMEASE PROTEIN RBSC"/>
    <property type="match status" value="1"/>
</dbReference>
<organism evidence="2 3">
    <name type="scientific">Agrobacterium tumefaciens str. Kerr 14</name>
    <dbReference type="NCBI Taxonomy" id="1183424"/>
    <lineage>
        <taxon>Bacteria</taxon>
        <taxon>Pseudomonadati</taxon>
        <taxon>Pseudomonadota</taxon>
        <taxon>Alphaproteobacteria</taxon>
        <taxon>Hyphomicrobiales</taxon>
        <taxon>Rhizobiaceae</taxon>
        <taxon>Rhizobium/Agrobacterium group</taxon>
        <taxon>Agrobacterium</taxon>
        <taxon>Agrobacterium tumefaciens complex</taxon>
    </lineage>
</organism>
<evidence type="ECO:0000313" key="2">
    <source>
        <dbReference type="EMBL" id="CUX69085.1"/>
    </source>
</evidence>
<keyword evidence="1" id="KW-0812">Transmembrane</keyword>
<feature type="transmembrane region" description="Helical" evidence="1">
    <location>
        <begin position="20"/>
        <end position="39"/>
    </location>
</feature>
<evidence type="ECO:0000256" key="1">
    <source>
        <dbReference type="SAM" id="Phobius"/>
    </source>
</evidence>
<proteinExistence type="predicted"/>
<dbReference type="EMBL" id="FBWC01000045">
    <property type="protein sequence ID" value="CUX69085.1"/>
    <property type="molecule type" value="Genomic_DNA"/>
</dbReference>
<accession>A0A1S7SGN6</accession>
<dbReference type="PANTHER" id="PTHR32196">
    <property type="entry name" value="ABC TRANSPORTER PERMEASE PROTEIN YPHD-RELATED-RELATED"/>
    <property type="match status" value="1"/>
</dbReference>